<gene>
    <name evidence="1" type="ORF">BN9_088520</name>
</gene>
<comment type="caution">
    <text evidence="1">The sequence shown here is derived from an EMBL/GenBank/DDBJ whole genome shotgun (WGS) entry which is preliminary data.</text>
</comment>
<reference evidence="1 2" key="1">
    <citation type="submission" date="2012-05" db="EMBL/GenBank/DDBJ databases">
        <title>Recombination and specialization in a pathogen metapopulation.</title>
        <authorList>
            <person name="Gardiner A."/>
            <person name="Kemen E."/>
            <person name="Schultz-Larsen T."/>
            <person name="MacLean D."/>
            <person name="Van Oosterhout C."/>
            <person name="Jones J.D.G."/>
        </authorList>
    </citation>
    <scope>NUCLEOTIDE SEQUENCE [LARGE SCALE GENOMIC DNA]</scope>
    <source>
        <strain evidence="1 2">Ac Nc2</strain>
    </source>
</reference>
<evidence type="ECO:0000313" key="2">
    <source>
        <dbReference type="Proteomes" id="UP000053237"/>
    </source>
</evidence>
<dbReference type="AlphaFoldDB" id="A0A024GM63"/>
<evidence type="ECO:0000313" key="1">
    <source>
        <dbReference type="EMBL" id="CCI47833.1"/>
    </source>
</evidence>
<organism evidence="1 2">
    <name type="scientific">Albugo candida</name>
    <dbReference type="NCBI Taxonomy" id="65357"/>
    <lineage>
        <taxon>Eukaryota</taxon>
        <taxon>Sar</taxon>
        <taxon>Stramenopiles</taxon>
        <taxon>Oomycota</taxon>
        <taxon>Peronosporomycetes</taxon>
        <taxon>Albuginales</taxon>
        <taxon>Albuginaceae</taxon>
        <taxon>Albugo</taxon>
    </lineage>
</organism>
<name>A0A024GM63_9STRA</name>
<dbReference type="Proteomes" id="UP000053237">
    <property type="component" value="Unassembled WGS sequence"/>
</dbReference>
<dbReference type="InParanoid" id="A0A024GM63"/>
<dbReference type="EMBL" id="CAIX01000188">
    <property type="protein sequence ID" value="CCI47833.1"/>
    <property type="molecule type" value="Genomic_DNA"/>
</dbReference>
<accession>A0A024GM63</accession>
<protein>
    <submittedName>
        <fullName evidence="1">Uncharacterized protein</fullName>
    </submittedName>
</protein>
<sequence length="100" mass="11416">MSGCAFVSFSTWHAKHLHFIVASAARCNRLCIERTASKVFTESAQLFSLAFESHRCSITEEFSSGIISYFDGQSRHCFCIRDINWSFSNLKDTSFIICSW</sequence>
<keyword evidence="2" id="KW-1185">Reference proteome</keyword>
<proteinExistence type="predicted"/>